<evidence type="ECO:0000256" key="3">
    <source>
        <dbReference type="ARBA" id="ARBA00022801"/>
    </source>
</evidence>
<evidence type="ECO:0000313" key="9">
    <source>
        <dbReference type="Proteomes" id="UP001501692"/>
    </source>
</evidence>
<dbReference type="InterPro" id="IPR001466">
    <property type="entry name" value="Beta-lactam-related"/>
</dbReference>
<dbReference type="InterPro" id="IPR050491">
    <property type="entry name" value="AmpC-like"/>
</dbReference>
<feature type="domain" description="Beta-lactamase-related" evidence="7">
    <location>
        <begin position="82"/>
        <end position="347"/>
    </location>
</feature>
<dbReference type="PANTHER" id="PTHR46825:SF9">
    <property type="entry name" value="BETA-LACTAMASE-RELATED DOMAIN-CONTAINING PROTEIN"/>
    <property type="match status" value="1"/>
</dbReference>
<feature type="chain" id="PRO_5047006833" description="Beta-lactamase" evidence="6">
    <location>
        <begin position="22"/>
        <end position="370"/>
    </location>
</feature>
<protein>
    <recommendedName>
        <fullName evidence="5">Beta-lactamase</fullName>
        <ecNumber evidence="5">3.5.2.6</ecNumber>
    </recommendedName>
</protein>
<keyword evidence="6" id="KW-0732">Signal</keyword>
<keyword evidence="9" id="KW-1185">Reference proteome</keyword>
<proteinExistence type="inferred from homology"/>
<dbReference type="InterPro" id="IPR012338">
    <property type="entry name" value="Beta-lactam/transpept-like"/>
</dbReference>
<keyword evidence="4 5" id="KW-0046">Antibiotic resistance</keyword>
<evidence type="ECO:0000256" key="1">
    <source>
        <dbReference type="ARBA" id="ARBA00001526"/>
    </source>
</evidence>
<evidence type="ECO:0000256" key="4">
    <source>
        <dbReference type="ARBA" id="ARBA00023251"/>
    </source>
</evidence>
<comment type="caution">
    <text evidence="8">The sequence shown here is derived from an EMBL/GenBank/DDBJ whole genome shotgun (WGS) entry which is preliminary data.</text>
</comment>
<organism evidence="8 9">
    <name type="scientific">Algibacter aquimarinus</name>
    <dbReference type="NCBI Taxonomy" id="1136748"/>
    <lineage>
        <taxon>Bacteria</taxon>
        <taxon>Pseudomonadati</taxon>
        <taxon>Bacteroidota</taxon>
        <taxon>Flavobacteriia</taxon>
        <taxon>Flavobacteriales</taxon>
        <taxon>Flavobacteriaceae</taxon>
        <taxon>Algibacter</taxon>
    </lineage>
</organism>
<feature type="signal peptide" evidence="6">
    <location>
        <begin position="1"/>
        <end position="21"/>
    </location>
</feature>
<dbReference type="InterPro" id="IPR001586">
    <property type="entry name" value="Beta-lactam_class-C_AS"/>
</dbReference>
<dbReference type="PANTHER" id="PTHR46825">
    <property type="entry name" value="D-ALANYL-D-ALANINE-CARBOXYPEPTIDASE/ENDOPEPTIDASE AMPH"/>
    <property type="match status" value="1"/>
</dbReference>
<dbReference type="PROSITE" id="PS00336">
    <property type="entry name" value="BETA_LACTAMASE_C"/>
    <property type="match status" value="1"/>
</dbReference>
<evidence type="ECO:0000256" key="6">
    <source>
        <dbReference type="SAM" id="SignalP"/>
    </source>
</evidence>
<dbReference type="EC" id="3.5.2.6" evidence="5"/>
<evidence type="ECO:0000259" key="7">
    <source>
        <dbReference type="Pfam" id="PF00144"/>
    </source>
</evidence>
<sequence>MNKITASVLMLLLFCSSISFSQKTTISLLSSEIKEENILKILETNTLSFPNNTQISIAIVNGDNTNYIGLIKENDTLKVINNKRNIFEIGSISKTFTSVLLSNFINQKELTLNETLENQFDFELKSGKNIQLVQLANHTSGLPRIPSNMMLLMSLNQNNPFKNYTPKLLETYLKDELFLLNPTGEKSSYSNLGAGLLGYILTKKSQTSYEGLLQKYIFKPLGMRSSASLLENVNKDLLVKGRDDKGNVVLSWEFTDAMVGAGGIKSSVFDMEKYLRKNLTDDPVYSLTHKTTFTISETSEIALGWHISKNKKTNIIWHNGATGGYRSCMTFNKSSKKGVIVLSNVSGLSTESYKIDSLCFQLIKTLTKPF</sequence>
<name>A0ABP9HCW4_9FLAO</name>
<keyword evidence="3 5" id="KW-0378">Hydrolase</keyword>
<accession>A0ABP9HCW4</accession>
<reference evidence="9" key="1">
    <citation type="journal article" date="2019" name="Int. J. Syst. Evol. Microbiol.">
        <title>The Global Catalogue of Microorganisms (GCM) 10K type strain sequencing project: providing services to taxonomists for standard genome sequencing and annotation.</title>
        <authorList>
            <consortium name="The Broad Institute Genomics Platform"/>
            <consortium name="The Broad Institute Genome Sequencing Center for Infectious Disease"/>
            <person name="Wu L."/>
            <person name="Ma J."/>
        </authorList>
    </citation>
    <scope>NUCLEOTIDE SEQUENCE [LARGE SCALE GENOMIC DNA]</scope>
    <source>
        <strain evidence="9">JCM 18287</strain>
    </source>
</reference>
<evidence type="ECO:0000313" key="8">
    <source>
        <dbReference type="EMBL" id="GAA4967770.1"/>
    </source>
</evidence>
<gene>
    <name evidence="8" type="ORF">GCM10023315_16540</name>
</gene>
<evidence type="ECO:0000256" key="2">
    <source>
        <dbReference type="ARBA" id="ARBA00007840"/>
    </source>
</evidence>
<dbReference type="Gene3D" id="3.40.710.10">
    <property type="entry name" value="DD-peptidase/beta-lactamase superfamily"/>
    <property type="match status" value="1"/>
</dbReference>
<dbReference type="EMBL" id="BAABJK010000004">
    <property type="protein sequence ID" value="GAA4967770.1"/>
    <property type="molecule type" value="Genomic_DNA"/>
</dbReference>
<dbReference type="Pfam" id="PF00144">
    <property type="entry name" value="Beta-lactamase"/>
    <property type="match status" value="1"/>
</dbReference>
<dbReference type="SUPFAM" id="SSF56601">
    <property type="entry name" value="beta-lactamase/transpeptidase-like"/>
    <property type="match status" value="1"/>
</dbReference>
<comment type="catalytic activity">
    <reaction evidence="1 5">
        <text>a beta-lactam + H2O = a substituted beta-amino acid</text>
        <dbReference type="Rhea" id="RHEA:20401"/>
        <dbReference type="ChEBI" id="CHEBI:15377"/>
        <dbReference type="ChEBI" id="CHEBI:35627"/>
        <dbReference type="ChEBI" id="CHEBI:140347"/>
        <dbReference type="EC" id="3.5.2.6"/>
    </reaction>
</comment>
<evidence type="ECO:0000256" key="5">
    <source>
        <dbReference type="RuleBase" id="RU361140"/>
    </source>
</evidence>
<dbReference type="Proteomes" id="UP001501692">
    <property type="component" value="Unassembled WGS sequence"/>
</dbReference>
<dbReference type="RefSeq" id="WP_345166932.1">
    <property type="nucleotide sequence ID" value="NZ_BAABJK010000004.1"/>
</dbReference>
<comment type="similarity">
    <text evidence="2 5">Belongs to the class-C beta-lactamase family.</text>
</comment>